<proteinExistence type="predicted"/>
<gene>
    <name evidence="2" type="ORF">LPJ64_004421</name>
</gene>
<sequence length="155" mass="16117">MKFTTSSIAVFAVLAASAIAAPAAESSASASSSSSKVTYSGSGIVELLDPNTQGCGYDNAMYGTYFFAPNQGKFILSNGEAPECGQCIEISHGTVKPFKVQYIAPCSNCQDSLFKLSSDAMKKLSGTNDVLPSISDVKVKLVDCKGFTGTKPSSK</sequence>
<keyword evidence="1" id="KW-0732">Signal</keyword>
<feature type="signal peptide" evidence="1">
    <location>
        <begin position="1"/>
        <end position="20"/>
    </location>
</feature>
<dbReference type="Gene3D" id="2.40.40.10">
    <property type="entry name" value="RlpA-like domain"/>
    <property type="match status" value="1"/>
</dbReference>
<feature type="chain" id="PRO_5040918254" description="Expansin-like EG45 domain-containing protein" evidence="1">
    <location>
        <begin position="21"/>
        <end position="155"/>
    </location>
</feature>
<evidence type="ECO:0000256" key="1">
    <source>
        <dbReference type="SAM" id="SignalP"/>
    </source>
</evidence>
<dbReference type="Proteomes" id="UP001145021">
    <property type="component" value="Unassembled WGS sequence"/>
</dbReference>
<protein>
    <recommendedName>
        <fullName evidence="4">Expansin-like EG45 domain-containing protein</fullName>
    </recommendedName>
</protein>
<organism evidence="2 3">
    <name type="scientific">Coemansia asiatica</name>
    <dbReference type="NCBI Taxonomy" id="1052880"/>
    <lineage>
        <taxon>Eukaryota</taxon>
        <taxon>Fungi</taxon>
        <taxon>Fungi incertae sedis</taxon>
        <taxon>Zoopagomycota</taxon>
        <taxon>Kickxellomycotina</taxon>
        <taxon>Kickxellomycetes</taxon>
        <taxon>Kickxellales</taxon>
        <taxon>Kickxellaceae</taxon>
        <taxon>Coemansia</taxon>
    </lineage>
</organism>
<dbReference type="SUPFAM" id="SSF50685">
    <property type="entry name" value="Barwin-like endoglucanases"/>
    <property type="match status" value="1"/>
</dbReference>
<dbReference type="EMBL" id="JANBOH010000214">
    <property type="protein sequence ID" value="KAJ1643850.1"/>
    <property type="molecule type" value="Genomic_DNA"/>
</dbReference>
<dbReference type="AlphaFoldDB" id="A0A9W7XIC9"/>
<name>A0A9W7XIC9_9FUNG</name>
<evidence type="ECO:0000313" key="2">
    <source>
        <dbReference type="EMBL" id="KAJ1643850.1"/>
    </source>
</evidence>
<reference evidence="2" key="1">
    <citation type="submission" date="2022-07" db="EMBL/GenBank/DDBJ databases">
        <title>Phylogenomic reconstructions and comparative analyses of Kickxellomycotina fungi.</title>
        <authorList>
            <person name="Reynolds N.K."/>
            <person name="Stajich J.E."/>
            <person name="Barry K."/>
            <person name="Grigoriev I.V."/>
            <person name="Crous P."/>
            <person name="Smith M.E."/>
        </authorList>
    </citation>
    <scope>NUCLEOTIDE SEQUENCE</scope>
    <source>
        <strain evidence="2">NBRC 105413</strain>
    </source>
</reference>
<dbReference type="InterPro" id="IPR036908">
    <property type="entry name" value="RlpA-like_sf"/>
</dbReference>
<comment type="caution">
    <text evidence="2">The sequence shown here is derived from an EMBL/GenBank/DDBJ whole genome shotgun (WGS) entry which is preliminary data.</text>
</comment>
<keyword evidence="3" id="KW-1185">Reference proteome</keyword>
<accession>A0A9W7XIC9</accession>
<evidence type="ECO:0008006" key="4">
    <source>
        <dbReference type="Google" id="ProtNLM"/>
    </source>
</evidence>
<evidence type="ECO:0000313" key="3">
    <source>
        <dbReference type="Proteomes" id="UP001145021"/>
    </source>
</evidence>